<comment type="similarity">
    <text evidence="6">Belongs to the DyP-type peroxidase family.</text>
</comment>
<dbReference type="InterPro" id="IPR011008">
    <property type="entry name" value="Dimeric_a/b-barrel"/>
</dbReference>
<keyword evidence="4" id="KW-0560">Oxidoreductase</keyword>
<dbReference type="Proteomes" id="UP001382904">
    <property type="component" value="Unassembled WGS sequence"/>
</dbReference>
<evidence type="ECO:0000256" key="4">
    <source>
        <dbReference type="ARBA" id="ARBA00023002"/>
    </source>
</evidence>
<proteinExistence type="inferred from homology"/>
<feature type="domain" description="Dyp-type peroxidase C-terminal" evidence="7">
    <location>
        <begin position="35"/>
        <end position="104"/>
    </location>
</feature>
<dbReference type="Pfam" id="PF20628">
    <property type="entry name" value="Dyp_perox_C"/>
    <property type="match status" value="1"/>
</dbReference>
<reference evidence="8 9" key="1">
    <citation type="submission" date="2024-03" db="EMBL/GenBank/DDBJ databases">
        <title>Novel Streptomyces species of biotechnological and ecological value are a feature of Machair soil.</title>
        <authorList>
            <person name="Prole J.R."/>
            <person name="Goodfellow M."/>
            <person name="Allenby N."/>
            <person name="Ward A.C."/>
        </authorList>
    </citation>
    <scope>NUCLEOTIDE SEQUENCE [LARGE SCALE GENOMIC DNA]</scope>
    <source>
        <strain evidence="8 9">MS1.HAVA.3</strain>
    </source>
</reference>
<dbReference type="EMBL" id="JBBKAM010000004">
    <property type="protein sequence ID" value="MEJ8645450.1"/>
    <property type="molecule type" value="Genomic_DNA"/>
</dbReference>
<evidence type="ECO:0000256" key="5">
    <source>
        <dbReference type="ARBA" id="ARBA00023004"/>
    </source>
</evidence>
<comment type="cofactor">
    <cofactor evidence="1">
        <name>heme b</name>
        <dbReference type="ChEBI" id="CHEBI:60344"/>
    </cofactor>
</comment>
<evidence type="ECO:0000313" key="8">
    <source>
        <dbReference type="EMBL" id="MEJ8645450.1"/>
    </source>
</evidence>
<protein>
    <recommendedName>
        <fullName evidence="7">Dyp-type peroxidase C-terminal domain-containing protein</fullName>
    </recommendedName>
</protein>
<sequence>MVELWKLLSGGRDRDTGSGTLEIAGIQTGFQRDDRRSWIGFHDGVSNLASHEREGVISIGESEAGQDSWTVGGTYLVFLRLAVDLTQWHHLPRAEQELLVGRTSSPELR</sequence>
<keyword evidence="2" id="KW-0575">Peroxidase</keyword>
<evidence type="ECO:0000256" key="2">
    <source>
        <dbReference type="ARBA" id="ARBA00022559"/>
    </source>
</evidence>
<organism evidence="8 9">
    <name type="scientific">Streptomyces caledonius</name>
    <dbReference type="NCBI Taxonomy" id="3134107"/>
    <lineage>
        <taxon>Bacteria</taxon>
        <taxon>Bacillati</taxon>
        <taxon>Actinomycetota</taxon>
        <taxon>Actinomycetes</taxon>
        <taxon>Kitasatosporales</taxon>
        <taxon>Streptomycetaceae</taxon>
        <taxon>Streptomyces</taxon>
    </lineage>
</organism>
<gene>
    <name evidence="8" type="ORF">WKI68_37965</name>
</gene>
<accession>A0ABU8UC30</accession>
<dbReference type="InterPro" id="IPR048328">
    <property type="entry name" value="Dyp_perox_C"/>
</dbReference>
<dbReference type="PANTHER" id="PTHR30521:SF0">
    <property type="entry name" value="DYP-TYPE PEROXIDASE FAMILY PROTEIN"/>
    <property type="match status" value="1"/>
</dbReference>
<evidence type="ECO:0000313" key="9">
    <source>
        <dbReference type="Proteomes" id="UP001382904"/>
    </source>
</evidence>
<dbReference type="SUPFAM" id="SSF54909">
    <property type="entry name" value="Dimeric alpha+beta barrel"/>
    <property type="match status" value="1"/>
</dbReference>
<keyword evidence="9" id="KW-1185">Reference proteome</keyword>
<keyword evidence="5" id="KW-0408">Iron</keyword>
<evidence type="ECO:0000256" key="1">
    <source>
        <dbReference type="ARBA" id="ARBA00001970"/>
    </source>
</evidence>
<evidence type="ECO:0000256" key="6">
    <source>
        <dbReference type="ARBA" id="ARBA00025737"/>
    </source>
</evidence>
<keyword evidence="3" id="KW-0479">Metal-binding</keyword>
<dbReference type="PANTHER" id="PTHR30521">
    <property type="entry name" value="DEFERROCHELATASE/PEROXIDASE"/>
    <property type="match status" value="1"/>
</dbReference>
<dbReference type="InterPro" id="IPR006314">
    <property type="entry name" value="Dyp_peroxidase"/>
</dbReference>
<comment type="caution">
    <text evidence="8">The sequence shown here is derived from an EMBL/GenBank/DDBJ whole genome shotgun (WGS) entry which is preliminary data.</text>
</comment>
<name>A0ABU8UC30_9ACTN</name>
<evidence type="ECO:0000259" key="7">
    <source>
        <dbReference type="Pfam" id="PF20628"/>
    </source>
</evidence>
<evidence type="ECO:0000256" key="3">
    <source>
        <dbReference type="ARBA" id="ARBA00022723"/>
    </source>
</evidence>